<dbReference type="PANTHER" id="PTHR24223:SF353">
    <property type="entry name" value="ABC TRANSPORTER ATP-BINDING PROTEIN_PERMEASE VMR1-RELATED"/>
    <property type="match status" value="1"/>
</dbReference>
<dbReference type="PROSITE" id="PS50929">
    <property type="entry name" value="ABC_TM1F"/>
    <property type="match status" value="1"/>
</dbReference>
<dbReference type="EMBL" id="CAJVQB010059134">
    <property type="protein sequence ID" value="CAG8838851.1"/>
    <property type="molecule type" value="Genomic_DNA"/>
</dbReference>
<dbReference type="Pfam" id="PF00005">
    <property type="entry name" value="ABC_tran"/>
    <property type="match status" value="1"/>
</dbReference>
<keyword evidence="4" id="KW-0547">Nucleotide-binding</keyword>
<evidence type="ECO:0000256" key="7">
    <source>
        <dbReference type="ARBA" id="ARBA00023136"/>
    </source>
</evidence>
<evidence type="ECO:0000256" key="4">
    <source>
        <dbReference type="ARBA" id="ARBA00022741"/>
    </source>
</evidence>
<feature type="transmembrane region" description="Helical" evidence="8">
    <location>
        <begin position="187"/>
        <end position="205"/>
    </location>
</feature>
<gene>
    <name evidence="10" type="ORF">GMARGA_LOCUS34183</name>
</gene>
<dbReference type="Proteomes" id="UP000789901">
    <property type="component" value="Unassembled WGS sequence"/>
</dbReference>
<name>A0ABN7WRG2_GIGMA</name>
<keyword evidence="1" id="KW-0813">Transport</keyword>
<organism evidence="10 11">
    <name type="scientific">Gigaspora margarita</name>
    <dbReference type="NCBI Taxonomy" id="4874"/>
    <lineage>
        <taxon>Eukaryota</taxon>
        <taxon>Fungi</taxon>
        <taxon>Fungi incertae sedis</taxon>
        <taxon>Mucoromycota</taxon>
        <taxon>Glomeromycotina</taxon>
        <taxon>Glomeromycetes</taxon>
        <taxon>Diversisporales</taxon>
        <taxon>Gigasporaceae</taxon>
        <taxon>Gigaspora</taxon>
    </lineage>
</organism>
<proteinExistence type="predicted"/>
<feature type="non-terminal residue" evidence="10">
    <location>
        <position position="1"/>
    </location>
</feature>
<evidence type="ECO:0000256" key="5">
    <source>
        <dbReference type="ARBA" id="ARBA00022840"/>
    </source>
</evidence>
<protein>
    <submittedName>
        <fullName evidence="10">38641_t:CDS:1</fullName>
    </submittedName>
</protein>
<keyword evidence="5" id="KW-0067">ATP-binding</keyword>
<dbReference type="Pfam" id="PF00664">
    <property type="entry name" value="ABC_membrane"/>
    <property type="match status" value="1"/>
</dbReference>
<accession>A0ABN7WRG2</accession>
<dbReference type="Gene3D" id="1.20.1560.10">
    <property type="entry name" value="ABC transporter type 1, transmembrane domain"/>
    <property type="match status" value="1"/>
</dbReference>
<feature type="non-terminal residue" evidence="10">
    <location>
        <position position="509"/>
    </location>
</feature>
<keyword evidence="2 8" id="KW-0812">Transmembrane</keyword>
<dbReference type="InterPro" id="IPR003439">
    <property type="entry name" value="ABC_transporter-like_ATP-bd"/>
</dbReference>
<dbReference type="SUPFAM" id="SSF90123">
    <property type="entry name" value="ABC transporter transmembrane region"/>
    <property type="match status" value="1"/>
</dbReference>
<evidence type="ECO:0000256" key="2">
    <source>
        <dbReference type="ARBA" id="ARBA00022692"/>
    </source>
</evidence>
<dbReference type="Gene3D" id="3.40.50.300">
    <property type="entry name" value="P-loop containing nucleotide triphosphate hydrolases"/>
    <property type="match status" value="1"/>
</dbReference>
<dbReference type="InterPro" id="IPR036640">
    <property type="entry name" value="ABC1_TM_sf"/>
</dbReference>
<evidence type="ECO:0000313" key="10">
    <source>
        <dbReference type="EMBL" id="CAG8838851.1"/>
    </source>
</evidence>
<dbReference type="SUPFAM" id="SSF52540">
    <property type="entry name" value="P-loop containing nucleoside triphosphate hydrolases"/>
    <property type="match status" value="1"/>
</dbReference>
<comment type="caution">
    <text evidence="10">The sequence shown here is derived from an EMBL/GenBank/DDBJ whole genome shotgun (WGS) entry which is preliminary data.</text>
</comment>
<evidence type="ECO:0000259" key="9">
    <source>
        <dbReference type="PROSITE" id="PS50929"/>
    </source>
</evidence>
<evidence type="ECO:0000256" key="3">
    <source>
        <dbReference type="ARBA" id="ARBA00022737"/>
    </source>
</evidence>
<feature type="transmembrane region" description="Helical" evidence="8">
    <location>
        <begin position="69"/>
        <end position="95"/>
    </location>
</feature>
<evidence type="ECO:0000313" key="11">
    <source>
        <dbReference type="Proteomes" id="UP000789901"/>
    </source>
</evidence>
<dbReference type="InterPro" id="IPR050173">
    <property type="entry name" value="ABC_transporter_C-like"/>
</dbReference>
<keyword evidence="7 8" id="KW-0472">Membrane</keyword>
<evidence type="ECO:0000256" key="6">
    <source>
        <dbReference type="ARBA" id="ARBA00022989"/>
    </source>
</evidence>
<dbReference type="InterPro" id="IPR011527">
    <property type="entry name" value="ABC1_TM_dom"/>
</dbReference>
<evidence type="ECO:0000256" key="8">
    <source>
        <dbReference type="SAM" id="Phobius"/>
    </source>
</evidence>
<dbReference type="PANTHER" id="PTHR24223">
    <property type="entry name" value="ATP-BINDING CASSETTE SUB-FAMILY C"/>
    <property type="match status" value="1"/>
</dbReference>
<reference evidence="10 11" key="1">
    <citation type="submission" date="2021-06" db="EMBL/GenBank/DDBJ databases">
        <authorList>
            <person name="Kallberg Y."/>
            <person name="Tangrot J."/>
            <person name="Rosling A."/>
        </authorList>
    </citation>
    <scope>NUCLEOTIDE SEQUENCE [LARGE SCALE GENOMIC DNA]</scope>
    <source>
        <strain evidence="10 11">120-4 pot B 10/14</strain>
    </source>
</reference>
<feature type="domain" description="ABC transmembrane type-1" evidence="9">
    <location>
        <begin position="194"/>
        <end position="318"/>
    </location>
</feature>
<keyword evidence="3" id="KW-0677">Repeat</keyword>
<dbReference type="CDD" id="cd03250">
    <property type="entry name" value="ABCC_MRP_domain1"/>
    <property type="match status" value="1"/>
</dbReference>
<keyword evidence="6 8" id="KW-1133">Transmembrane helix</keyword>
<evidence type="ECO:0000256" key="1">
    <source>
        <dbReference type="ARBA" id="ARBA00022448"/>
    </source>
</evidence>
<keyword evidence="11" id="KW-1185">Reference proteome</keyword>
<dbReference type="InterPro" id="IPR027417">
    <property type="entry name" value="P-loop_NTPase"/>
</dbReference>
<feature type="transmembrane region" description="Helical" evidence="8">
    <location>
        <begin position="265"/>
        <end position="286"/>
    </location>
</feature>
<sequence length="509" mass="58019">DRNLMPEANLCPRSLTFSWVIPLIITGYKQTLAYEDVPELPNSLKTENVINVYNKNRKYSLLNSFFFSFWKYLLIQFVCAVAWIFVDFLITPLLFEKFLRYIEKYPHNNEPHSTACLYVCALPLIKVASNLLLQQAQYIGRLIANRCQTIITSEVHRKLMEKKEIDGEEKGKITDLMSVDAQKVSSMIGNFLYLLIVIIWATQGYKTIHECLMKATDKRIEVINELLQSIREVKLYAREEYFRKNIIEARDSELNTLNDRMQKSIYMDVLWASLPFLMILPAFALYTTENKLTVSIAFAAIAVCGNLQKAFGNLPYQIICLIQAHVSISRVENFLKKSEIVQNPSVQNNGSIGFINATFQWPSASNSSNSFKLNDLDVLFPLGKLSLVHGPTGCGKSALLKALLGEMKCLYGSVHCPIDEVAYVSQTAWLQNETIRNNILFGSEFISRKYFKILRICNLDKDFSNFTFGDKTEIGERGVTLSDGQKQRIALARAIYSNNDIIILDDCLS</sequence>